<keyword evidence="6" id="KW-0812">Transmembrane</keyword>
<evidence type="ECO:0000256" key="1">
    <source>
        <dbReference type="ARBA" id="ARBA00004167"/>
    </source>
</evidence>
<dbReference type="Gene3D" id="1.10.150.50">
    <property type="entry name" value="Transcription Factor, Ets-1"/>
    <property type="match status" value="1"/>
</dbReference>
<sequence>MSSTDCDVLRAIPNMTAIIGNSTCCSFTDIVTGGSSLTIRCGDNETVKGFSYIAEGREFVLSGDLAVFGRLRSLEVLTLHSNDFSGVLPDMSTWNSLTAIDLRKMNRITGGIPKLPPNLNQLYLQRLSLSGSLPTVYPASITGILIESCGITGGIPSELAALTMLPSLSIRRNSLSGSIPTEIGLLTRLSTLELDGNGLTGSIPTELGNLKNLTIRCDLSNNLLTGSIPPGLRTKALGGLFVGNNLLDGDIPQDLAAEPESNLELNCFNGQKRRNPKCPATAAGKDLTIFWVAAVCVACVLCLIFSVFLFRAKRKRQAEYLDDRQKSSPNPMEEQAPTPKSETTPITHTIDAESVIEILGPAPIAKPSKESDAKSPVDDHHSMLNAFAVPHGEGPIQRPTEAINISKATEKARLAFELVDPRVWSVDETAGWAGTIVAEEDRARVYQAVIEESITGEMFRQMTRMEMCGKLGLPWGDAVKLQDAFNAHLNRFFGDRQLPPPEYQEMA</sequence>
<keyword evidence="4" id="KW-0677">Repeat</keyword>
<organism evidence="7 8">
    <name type="scientific">Chytriomyces confervae</name>
    <dbReference type="NCBI Taxonomy" id="246404"/>
    <lineage>
        <taxon>Eukaryota</taxon>
        <taxon>Fungi</taxon>
        <taxon>Fungi incertae sedis</taxon>
        <taxon>Chytridiomycota</taxon>
        <taxon>Chytridiomycota incertae sedis</taxon>
        <taxon>Chytridiomycetes</taxon>
        <taxon>Chytridiales</taxon>
        <taxon>Chytriomycetaceae</taxon>
        <taxon>Chytriomyces</taxon>
    </lineage>
</organism>
<dbReference type="FunFam" id="3.80.10.10:FF:000041">
    <property type="entry name" value="LRR receptor-like serine/threonine-protein kinase ERECTA"/>
    <property type="match status" value="1"/>
</dbReference>
<dbReference type="SUPFAM" id="SSF52058">
    <property type="entry name" value="L domain-like"/>
    <property type="match status" value="1"/>
</dbReference>
<gene>
    <name evidence="7" type="ORF">CcCBS67573_g07680</name>
</gene>
<keyword evidence="2" id="KW-0433">Leucine-rich repeat</keyword>
<evidence type="ECO:0000256" key="6">
    <source>
        <dbReference type="SAM" id="Phobius"/>
    </source>
</evidence>
<dbReference type="STRING" id="246404.A0A507ESR4"/>
<dbReference type="EMBL" id="QEAP01000421">
    <property type="protein sequence ID" value="TPX66902.1"/>
    <property type="molecule type" value="Genomic_DNA"/>
</dbReference>
<comment type="subcellular location">
    <subcellularLocation>
        <location evidence="1">Membrane</location>
        <topology evidence="1">Single-pass membrane protein</topology>
    </subcellularLocation>
</comment>
<accession>A0A507ESR4</accession>
<dbReference type="InterPro" id="IPR001611">
    <property type="entry name" value="Leu-rich_rpt"/>
</dbReference>
<evidence type="ECO:0000313" key="8">
    <source>
        <dbReference type="Proteomes" id="UP000320333"/>
    </source>
</evidence>
<evidence type="ECO:0000256" key="2">
    <source>
        <dbReference type="ARBA" id="ARBA00022614"/>
    </source>
</evidence>
<keyword evidence="8" id="KW-1185">Reference proteome</keyword>
<feature type="transmembrane region" description="Helical" evidence="6">
    <location>
        <begin position="289"/>
        <end position="310"/>
    </location>
</feature>
<evidence type="ECO:0008006" key="9">
    <source>
        <dbReference type="Google" id="ProtNLM"/>
    </source>
</evidence>
<dbReference type="Gene3D" id="3.80.10.10">
    <property type="entry name" value="Ribonuclease Inhibitor"/>
    <property type="match status" value="1"/>
</dbReference>
<dbReference type="InterPro" id="IPR013761">
    <property type="entry name" value="SAM/pointed_sf"/>
</dbReference>
<evidence type="ECO:0000256" key="3">
    <source>
        <dbReference type="ARBA" id="ARBA00022729"/>
    </source>
</evidence>
<keyword evidence="3" id="KW-0732">Signal</keyword>
<evidence type="ECO:0000313" key="7">
    <source>
        <dbReference type="EMBL" id="TPX66902.1"/>
    </source>
</evidence>
<dbReference type="AlphaFoldDB" id="A0A507ESR4"/>
<dbReference type="InterPro" id="IPR032675">
    <property type="entry name" value="LRR_dom_sf"/>
</dbReference>
<keyword evidence="6" id="KW-0472">Membrane</keyword>
<dbReference type="PANTHER" id="PTHR48053">
    <property type="entry name" value="LEUCINE RICH REPEAT FAMILY PROTEIN, EXPRESSED"/>
    <property type="match status" value="1"/>
</dbReference>
<dbReference type="PANTHER" id="PTHR48053:SF71">
    <property type="entry name" value="LEUCINE RICH REPEAT FAMILY PROTEIN, EXPRESSED"/>
    <property type="match status" value="1"/>
</dbReference>
<comment type="caution">
    <text evidence="7">The sequence shown here is derived from an EMBL/GenBank/DDBJ whole genome shotgun (WGS) entry which is preliminary data.</text>
</comment>
<keyword evidence="6" id="KW-1133">Transmembrane helix</keyword>
<name>A0A507ESR4_9FUNG</name>
<reference evidence="7 8" key="1">
    <citation type="journal article" date="2019" name="Sci. Rep.">
        <title>Comparative genomics of chytrid fungi reveal insights into the obligate biotrophic and pathogenic lifestyle of Synchytrium endobioticum.</title>
        <authorList>
            <person name="van de Vossenberg B.T.L.H."/>
            <person name="Warris S."/>
            <person name="Nguyen H.D.T."/>
            <person name="van Gent-Pelzer M.P.E."/>
            <person name="Joly D.L."/>
            <person name="van de Geest H.C."/>
            <person name="Bonants P.J.M."/>
            <person name="Smith D.S."/>
            <person name="Levesque C.A."/>
            <person name="van der Lee T.A.J."/>
        </authorList>
    </citation>
    <scope>NUCLEOTIDE SEQUENCE [LARGE SCALE GENOMIC DNA]</scope>
    <source>
        <strain evidence="7 8">CBS 675.73</strain>
    </source>
</reference>
<protein>
    <recommendedName>
        <fullName evidence="9">L domain-like protein</fullName>
    </recommendedName>
</protein>
<evidence type="ECO:0000256" key="5">
    <source>
        <dbReference type="SAM" id="MobiDB-lite"/>
    </source>
</evidence>
<dbReference type="Proteomes" id="UP000320333">
    <property type="component" value="Unassembled WGS sequence"/>
</dbReference>
<dbReference type="OrthoDB" id="676979at2759"/>
<dbReference type="Pfam" id="PF00560">
    <property type="entry name" value="LRR_1"/>
    <property type="match status" value="1"/>
</dbReference>
<dbReference type="InterPro" id="IPR051716">
    <property type="entry name" value="Plant_RL_S/T_kinase"/>
</dbReference>
<feature type="region of interest" description="Disordered" evidence="5">
    <location>
        <begin position="320"/>
        <end position="346"/>
    </location>
</feature>
<dbReference type="GO" id="GO:0016020">
    <property type="term" value="C:membrane"/>
    <property type="evidence" value="ECO:0007669"/>
    <property type="project" value="UniProtKB-SubCell"/>
</dbReference>
<evidence type="ECO:0000256" key="4">
    <source>
        <dbReference type="ARBA" id="ARBA00022737"/>
    </source>
</evidence>
<proteinExistence type="predicted"/>